<evidence type="ECO:0000256" key="8">
    <source>
        <dbReference type="ARBA" id="ARBA00022968"/>
    </source>
</evidence>
<evidence type="ECO:0000256" key="11">
    <source>
        <dbReference type="ARBA" id="ARBA00023136"/>
    </source>
</evidence>
<keyword evidence="6 13" id="KW-0479">Metal-binding</keyword>
<dbReference type="RefSeq" id="WP_017025789.1">
    <property type="nucleotide sequence ID" value="NZ_AJYK02000086.1"/>
</dbReference>
<dbReference type="GO" id="GO:0017003">
    <property type="term" value="P:protein-heme linkage"/>
    <property type="evidence" value="ECO:0007669"/>
    <property type="project" value="UniProtKB-UniRule"/>
</dbReference>
<dbReference type="FunFam" id="2.40.50.140:FF:000104">
    <property type="entry name" value="Cytochrome c-type biogenesis protein CcmE"/>
    <property type="match status" value="1"/>
</dbReference>
<dbReference type="GO" id="GO:0017004">
    <property type="term" value="P:cytochrome complex assembly"/>
    <property type="evidence" value="ECO:0007669"/>
    <property type="project" value="UniProtKB-KW"/>
</dbReference>
<dbReference type="InterPro" id="IPR012340">
    <property type="entry name" value="NA-bd_OB-fold"/>
</dbReference>
<keyword evidence="8 13" id="KW-0735">Signal-anchor</keyword>
<dbReference type="SUPFAM" id="SSF82093">
    <property type="entry name" value="Heme chaperone CcmE"/>
    <property type="match status" value="1"/>
</dbReference>
<proteinExistence type="inferred from homology"/>
<organism evidence="17 18">
    <name type="scientific">Vibrio rumoiensis 1S-45</name>
    <dbReference type="NCBI Taxonomy" id="1188252"/>
    <lineage>
        <taxon>Bacteria</taxon>
        <taxon>Pseudomonadati</taxon>
        <taxon>Pseudomonadota</taxon>
        <taxon>Gammaproteobacteria</taxon>
        <taxon>Vibrionales</taxon>
        <taxon>Vibrionaceae</taxon>
        <taxon>Vibrio</taxon>
    </lineage>
</organism>
<dbReference type="eggNOG" id="COG2332">
    <property type="taxonomic scope" value="Bacteria"/>
</dbReference>
<dbReference type="Proteomes" id="UP000094070">
    <property type="component" value="Unassembled WGS sequence"/>
</dbReference>
<dbReference type="GO" id="GO:0005886">
    <property type="term" value="C:plasma membrane"/>
    <property type="evidence" value="ECO:0007669"/>
    <property type="project" value="UniProtKB-SubCell"/>
</dbReference>
<dbReference type="Gene3D" id="2.40.50.140">
    <property type="entry name" value="Nucleic acid-binding proteins"/>
    <property type="match status" value="1"/>
</dbReference>
<evidence type="ECO:0000313" key="18">
    <source>
        <dbReference type="Proteomes" id="UP000094070"/>
    </source>
</evidence>
<evidence type="ECO:0000256" key="14">
    <source>
        <dbReference type="PIRSR" id="PIRSR604329-50"/>
    </source>
</evidence>
<feature type="region of interest" description="Disordered" evidence="15">
    <location>
        <begin position="138"/>
        <end position="167"/>
    </location>
</feature>
<dbReference type="InterPro" id="IPR036127">
    <property type="entry name" value="CcmE-like_sf"/>
</dbReference>
<dbReference type="NCBIfam" id="NF009731">
    <property type="entry name" value="PRK13254.1-5"/>
    <property type="match status" value="1"/>
</dbReference>
<keyword evidence="5 13" id="KW-0812">Transmembrane</keyword>
<dbReference type="HAMAP" id="MF_01959">
    <property type="entry name" value="CcmE"/>
    <property type="match status" value="1"/>
</dbReference>
<feature type="compositionally biased region" description="Basic and acidic residues" evidence="15">
    <location>
        <begin position="138"/>
        <end position="147"/>
    </location>
</feature>
<keyword evidence="7 13" id="KW-0201">Cytochrome c-type biogenesis</keyword>
<keyword evidence="18" id="KW-1185">Reference proteome</keyword>
<comment type="similarity">
    <text evidence="13">Belongs to the CcmE/CycJ family.</text>
</comment>
<dbReference type="AlphaFoldDB" id="A0A1E5E0S2"/>
<feature type="compositionally biased region" description="Basic and acidic residues" evidence="15">
    <location>
        <begin position="154"/>
        <end position="167"/>
    </location>
</feature>
<name>A0A1E5E0S2_9VIBR</name>
<evidence type="ECO:0000256" key="6">
    <source>
        <dbReference type="ARBA" id="ARBA00022723"/>
    </source>
</evidence>
<keyword evidence="3" id="KW-0997">Cell inner membrane</keyword>
<keyword evidence="4 13" id="KW-0349">Heme</keyword>
<evidence type="ECO:0000256" key="10">
    <source>
        <dbReference type="ARBA" id="ARBA00023004"/>
    </source>
</evidence>
<dbReference type="NCBIfam" id="NF009638">
    <property type="entry name" value="PRK13165.1"/>
    <property type="match status" value="1"/>
</dbReference>
<comment type="function">
    <text evidence="12 13">Heme chaperone required for the biogenesis of c-type cytochromes. Transiently binds heme delivered by CcmC and transfers the heme to apo-cytochromes in a process facilitated by CcmF and CcmH.</text>
</comment>
<dbReference type="GO" id="GO:0020037">
    <property type="term" value="F:heme binding"/>
    <property type="evidence" value="ECO:0007669"/>
    <property type="project" value="InterPro"/>
</dbReference>
<keyword evidence="11 13" id="KW-0472">Membrane</keyword>
<evidence type="ECO:0000256" key="12">
    <source>
        <dbReference type="ARBA" id="ARBA00056663"/>
    </source>
</evidence>
<dbReference type="PANTHER" id="PTHR34128">
    <property type="entry name" value="CYTOCHROME C-TYPE BIOGENESIS PROTEIN CCME HOMOLOG, MITOCHONDRIAL"/>
    <property type="match status" value="1"/>
</dbReference>
<evidence type="ECO:0000256" key="15">
    <source>
        <dbReference type="SAM" id="MobiDB-lite"/>
    </source>
</evidence>
<comment type="subcellular location">
    <subcellularLocation>
        <location evidence="1">Cell inner membrane</location>
    </subcellularLocation>
    <subcellularLocation>
        <location evidence="13">Cell membrane</location>
        <topology evidence="13">Single-pass type II membrane protein</topology>
    </subcellularLocation>
</comment>
<dbReference type="InterPro" id="IPR004329">
    <property type="entry name" value="CcmE"/>
</dbReference>
<accession>A0A1E5E0S2</accession>
<feature type="transmembrane region" description="Helical" evidence="16">
    <location>
        <begin position="9"/>
        <end position="30"/>
    </location>
</feature>
<dbReference type="NCBIfam" id="NF009727">
    <property type="entry name" value="PRK13254.1-1"/>
    <property type="match status" value="1"/>
</dbReference>
<keyword evidence="2 13" id="KW-1003">Cell membrane</keyword>
<evidence type="ECO:0000256" key="13">
    <source>
        <dbReference type="HAMAP-Rule" id="MF_01959"/>
    </source>
</evidence>
<dbReference type="PANTHER" id="PTHR34128:SF2">
    <property type="entry name" value="CYTOCHROME C-TYPE BIOGENESIS PROTEIN CCME HOMOLOG, MITOCHONDRIAL"/>
    <property type="match status" value="1"/>
</dbReference>
<feature type="binding site" description="covalent" evidence="13 14">
    <location>
        <position position="129"/>
    </location>
    <ligand>
        <name>heme</name>
        <dbReference type="ChEBI" id="CHEBI:30413"/>
    </ligand>
</feature>
<keyword evidence="10 13" id="KW-0408">Iron</keyword>
<comment type="caution">
    <text evidence="17">The sequence shown here is derived from an EMBL/GenBank/DDBJ whole genome shotgun (WGS) entry which is preliminary data.</text>
</comment>
<feature type="topological domain" description="Cytoplasmic" evidence="13">
    <location>
        <begin position="1"/>
        <end position="8"/>
    </location>
</feature>
<evidence type="ECO:0000256" key="3">
    <source>
        <dbReference type="ARBA" id="ARBA00022519"/>
    </source>
</evidence>
<evidence type="ECO:0000313" key="17">
    <source>
        <dbReference type="EMBL" id="OEF23675.1"/>
    </source>
</evidence>
<evidence type="ECO:0000256" key="7">
    <source>
        <dbReference type="ARBA" id="ARBA00022748"/>
    </source>
</evidence>
<evidence type="ECO:0000256" key="2">
    <source>
        <dbReference type="ARBA" id="ARBA00022475"/>
    </source>
</evidence>
<dbReference type="OrthoDB" id="9793584at2"/>
<dbReference type="EMBL" id="AJYK02000086">
    <property type="protein sequence ID" value="OEF23675.1"/>
    <property type="molecule type" value="Genomic_DNA"/>
</dbReference>
<keyword evidence="9 13" id="KW-1133">Transmembrane helix</keyword>
<sequence length="167" mass="18259">MTPRRKKRLAIILAILIGVAGTVGLTMYALSQNMNLFYTPTELVNGKPDGTKPHVGERLRIGGMVVEGSVKRDPNSLEVSFDLKDVGPTVTVTYNGILPDLFREGQGIVAQGTLVNATTVEAFEVLAKHDEKYMPPEIAEAMKKNHNPDSNLESDSKMNAETKQGYE</sequence>
<protein>
    <recommendedName>
        <fullName evidence="13">Cytochrome c-type biogenesis protein CcmE</fullName>
    </recommendedName>
    <alternativeName>
        <fullName evidence="13">Cytochrome c maturation protein E</fullName>
    </alternativeName>
    <alternativeName>
        <fullName evidence="13">Heme chaperone CcmE</fullName>
    </alternativeName>
</protein>
<dbReference type="Pfam" id="PF03100">
    <property type="entry name" value="CcmE"/>
    <property type="match status" value="1"/>
</dbReference>
<evidence type="ECO:0000256" key="9">
    <source>
        <dbReference type="ARBA" id="ARBA00022989"/>
    </source>
</evidence>
<feature type="binding site" description="axial binding residue" evidence="13 14">
    <location>
        <position position="133"/>
    </location>
    <ligand>
        <name>heme</name>
        <dbReference type="ChEBI" id="CHEBI:30413"/>
    </ligand>
    <ligandPart>
        <name>Fe</name>
        <dbReference type="ChEBI" id="CHEBI:18248"/>
    </ligandPart>
</feature>
<evidence type="ECO:0000256" key="1">
    <source>
        <dbReference type="ARBA" id="ARBA00004533"/>
    </source>
</evidence>
<feature type="topological domain" description="Extracellular" evidence="13">
    <location>
        <begin position="30"/>
        <end position="167"/>
    </location>
</feature>
<dbReference type="NCBIfam" id="NF009729">
    <property type="entry name" value="PRK13254.1-3"/>
    <property type="match status" value="1"/>
</dbReference>
<dbReference type="GO" id="GO:0046872">
    <property type="term" value="F:metal ion binding"/>
    <property type="evidence" value="ECO:0007669"/>
    <property type="project" value="UniProtKB-KW"/>
</dbReference>
<dbReference type="STRING" id="1188252.A1QC_11235"/>
<evidence type="ECO:0000256" key="4">
    <source>
        <dbReference type="ARBA" id="ARBA00022617"/>
    </source>
</evidence>
<reference evidence="17 18" key="1">
    <citation type="journal article" date="2012" name="Science">
        <title>Ecological populations of bacteria act as socially cohesive units of antibiotic production and resistance.</title>
        <authorList>
            <person name="Cordero O.X."/>
            <person name="Wildschutte H."/>
            <person name="Kirkup B."/>
            <person name="Proehl S."/>
            <person name="Ngo L."/>
            <person name="Hussain F."/>
            <person name="Le Roux F."/>
            <person name="Mincer T."/>
            <person name="Polz M.F."/>
        </authorList>
    </citation>
    <scope>NUCLEOTIDE SEQUENCE [LARGE SCALE GENOMIC DNA]</scope>
    <source>
        <strain evidence="17 18">1S-45</strain>
    </source>
</reference>
<gene>
    <name evidence="13" type="primary">ccmE</name>
    <name evidence="13" type="synonym">cycJ</name>
    <name evidence="17" type="ORF">A1QC_11235</name>
</gene>
<evidence type="ECO:0000256" key="5">
    <source>
        <dbReference type="ARBA" id="ARBA00022692"/>
    </source>
</evidence>
<evidence type="ECO:0000256" key="16">
    <source>
        <dbReference type="SAM" id="Phobius"/>
    </source>
</evidence>